<dbReference type="EMBL" id="JBHSWJ010000002">
    <property type="protein sequence ID" value="MFC6712582.1"/>
    <property type="molecule type" value="Genomic_DNA"/>
</dbReference>
<dbReference type="PANTHER" id="PTHR43685">
    <property type="entry name" value="GLYCOSYLTRANSFERASE"/>
    <property type="match status" value="1"/>
</dbReference>
<dbReference type="SUPFAM" id="SSF53448">
    <property type="entry name" value="Nucleotide-diphospho-sugar transferases"/>
    <property type="match status" value="1"/>
</dbReference>
<feature type="domain" description="Glycosyltransferase 2-like" evidence="2">
    <location>
        <begin position="7"/>
        <end position="132"/>
    </location>
</feature>
<dbReference type="InterPro" id="IPR027791">
    <property type="entry name" value="Galactosyl_T_C"/>
</dbReference>
<dbReference type="InterPro" id="IPR001173">
    <property type="entry name" value="Glyco_trans_2-like"/>
</dbReference>
<keyword evidence="4" id="KW-0328">Glycosyltransferase</keyword>
<dbReference type="Pfam" id="PF00535">
    <property type="entry name" value="Glycos_transf_2"/>
    <property type="match status" value="1"/>
</dbReference>
<evidence type="ECO:0000259" key="2">
    <source>
        <dbReference type="Pfam" id="PF00535"/>
    </source>
</evidence>
<dbReference type="InterPro" id="IPR029044">
    <property type="entry name" value="Nucleotide-diphossugar_trans"/>
</dbReference>
<dbReference type="PANTHER" id="PTHR43685:SF3">
    <property type="entry name" value="SLR2126 PROTEIN"/>
    <property type="match status" value="1"/>
</dbReference>
<dbReference type="InterPro" id="IPR050834">
    <property type="entry name" value="Glycosyltransf_2"/>
</dbReference>
<evidence type="ECO:0000313" key="5">
    <source>
        <dbReference type="Proteomes" id="UP001596356"/>
    </source>
</evidence>
<dbReference type="Gene3D" id="3.90.550.10">
    <property type="entry name" value="Spore Coat Polysaccharide Biosynthesis Protein SpsA, Chain A"/>
    <property type="match status" value="1"/>
</dbReference>
<proteinExistence type="predicted"/>
<gene>
    <name evidence="4" type="ORF">ACFQBT_01430</name>
</gene>
<dbReference type="RefSeq" id="WP_377820054.1">
    <property type="nucleotide sequence ID" value="NZ_JBHSWJ010000002.1"/>
</dbReference>
<dbReference type="Pfam" id="PF02709">
    <property type="entry name" value="Glyco_transf_7C"/>
    <property type="match status" value="1"/>
</dbReference>
<sequence length="361" mass="39435">MSHPSVSVVVPYYAAAERLERLLEGLRLQTLGTDRFEVIVADDGSPRPPRIDWGELTGRIVRQPRRGFRAAAARNLGLGAATGELVCFLDADLVPAPDYLQRMADAAGDRRVLVGSRRHVDLTQWSPDRVRTWLSGDGPEPMRLPDPEWLEQGYRDTGDLKGADDLSFRFVISAVMGAEREFLCRLGGFDESFVAYGGEDWELAQRCWLAGADLCHLPEAIAWHDGPDAAGRPDDLVALKNYETAHLATRLTHPAIRGRGLVHAIPDVVIEADVGDWTLGQVLVAVPSWLGSDDAGVWFGGSADEASLRALGADPRVHAGDPPPRSSRVVGSGCISTTRCVCWSPGWTRWPWVRPGKAPPR</sequence>
<dbReference type="Proteomes" id="UP001596356">
    <property type="component" value="Unassembled WGS sequence"/>
</dbReference>
<protein>
    <submittedName>
        <fullName evidence="4">Glycosyltransferase family 2 protein</fullName>
        <ecNumber evidence="4">2.4.-.-</ecNumber>
    </submittedName>
</protein>
<comment type="caution">
    <text evidence="4">The sequence shown here is derived from an EMBL/GenBank/DDBJ whole genome shotgun (WGS) entry which is preliminary data.</text>
</comment>
<evidence type="ECO:0000256" key="1">
    <source>
        <dbReference type="ARBA" id="ARBA00022679"/>
    </source>
</evidence>
<dbReference type="GO" id="GO:0016757">
    <property type="term" value="F:glycosyltransferase activity"/>
    <property type="evidence" value="ECO:0007669"/>
    <property type="project" value="UniProtKB-KW"/>
</dbReference>
<name>A0ABW2ANM3_9MICO</name>
<keyword evidence="5" id="KW-1185">Reference proteome</keyword>
<accession>A0ABW2ANM3</accession>
<keyword evidence="1 4" id="KW-0808">Transferase</keyword>
<evidence type="ECO:0000259" key="3">
    <source>
        <dbReference type="Pfam" id="PF02709"/>
    </source>
</evidence>
<organism evidence="4 5">
    <name type="scientific">Branchiibius cervicis</name>
    <dbReference type="NCBI Taxonomy" id="908252"/>
    <lineage>
        <taxon>Bacteria</taxon>
        <taxon>Bacillati</taxon>
        <taxon>Actinomycetota</taxon>
        <taxon>Actinomycetes</taxon>
        <taxon>Micrococcales</taxon>
        <taxon>Dermacoccaceae</taxon>
        <taxon>Branchiibius</taxon>
    </lineage>
</organism>
<reference evidence="5" key="1">
    <citation type="journal article" date="2019" name="Int. J. Syst. Evol. Microbiol.">
        <title>The Global Catalogue of Microorganisms (GCM) 10K type strain sequencing project: providing services to taxonomists for standard genome sequencing and annotation.</title>
        <authorList>
            <consortium name="The Broad Institute Genomics Platform"/>
            <consortium name="The Broad Institute Genome Sequencing Center for Infectious Disease"/>
            <person name="Wu L."/>
            <person name="Ma J."/>
        </authorList>
    </citation>
    <scope>NUCLEOTIDE SEQUENCE [LARGE SCALE GENOMIC DNA]</scope>
    <source>
        <strain evidence="5">NBRC 106593</strain>
    </source>
</reference>
<evidence type="ECO:0000313" key="4">
    <source>
        <dbReference type="EMBL" id="MFC6712582.1"/>
    </source>
</evidence>
<dbReference type="EC" id="2.4.-.-" evidence="4"/>
<feature type="domain" description="Galactosyltransferase C-terminal" evidence="3">
    <location>
        <begin position="172"/>
        <end position="219"/>
    </location>
</feature>